<reference evidence="2 3" key="1">
    <citation type="submission" date="2018-10" db="EMBL/GenBank/DDBJ databases">
        <authorList>
            <person name="Ekblom R."/>
            <person name="Jareborg N."/>
        </authorList>
    </citation>
    <scope>NUCLEOTIDE SEQUENCE [LARGE SCALE GENOMIC DNA]</scope>
    <source>
        <tissue evidence="2">Muscle</tissue>
    </source>
</reference>
<feature type="signal peptide" evidence="1">
    <location>
        <begin position="1"/>
        <end position="28"/>
    </location>
</feature>
<dbReference type="AlphaFoldDB" id="A0A9X9M0L2"/>
<evidence type="ECO:0000256" key="1">
    <source>
        <dbReference type="SAM" id="SignalP"/>
    </source>
</evidence>
<dbReference type="EMBL" id="CYRY02034801">
    <property type="protein sequence ID" value="VCX11265.1"/>
    <property type="molecule type" value="Genomic_DNA"/>
</dbReference>
<gene>
    <name evidence="2" type="ORF">BN2614_LOCUS1</name>
</gene>
<sequence>MQFPPDGAARSGILVELLLSLFSLGGEAAFPFTQLPWKCSLSPPCLGAAREATCKVSAPRNLMAPAWQVLPRTPSLLSPDTHQMGLTLGTLKPYAPSEMMPSCGQEDSDQESRHGVFSYKWELS</sequence>
<feature type="chain" id="PRO_5040986709" evidence="1">
    <location>
        <begin position="29"/>
        <end position="124"/>
    </location>
</feature>
<comment type="caution">
    <text evidence="2">The sequence shown here is derived from an EMBL/GenBank/DDBJ whole genome shotgun (WGS) entry which is preliminary data.</text>
</comment>
<dbReference type="Proteomes" id="UP000269945">
    <property type="component" value="Unassembled WGS sequence"/>
</dbReference>
<name>A0A9X9M0L2_GULGU</name>
<accession>A0A9X9M0L2</accession>
<evidence type="ECO:0000313" key="3">
    <source>
        <dbReference type="Proteomes" id="UP000269945"/>
    </source>
</evidence>
<organism evidence="2 3">
    <name type="scientific">Gulo gulo</name>
    <name type="common">Wolverine</name>
    <name type="synonym">Gluton</name>
    <dbReference type="NCBI Taxonomy" id="48420"/>
    <lineage>
        <taxon>Eukaryota</taxon>
        <taxon>Metazoa</taxon>
        <taxon>Chordata</taxon>
        <taxon>Craniata</taxon>
        <taxon>Vertebrata</taxon>
        <taxon>Euteleostomi</taxon>
        <taxon>Mammalia</taxon>
        <taxon>Eutheria</taxon>
        <taxon>Laurasiatheria</taxon>
        <taxon>Carnivora</taxon>
        <taxon>Caniformia</taxon>
        <taxon>Musteloidea</taxon>
        <taxon>Mustelidae</taxon>
        <taxon>Guloninae</taxon>
        <taxon>Gulo</taxon>
    </lineage>
</organism>
<keyword evidence="1" id="KW-0732">Signal</keyword>
<proteinExistence type="predicted"/>
<evidence type="ECO:0000313" key="2">
    <source>
        <dbReference type="EMBL" id="VCX11265.1"/>
    </source>
</evidence>
<protein>
    <submittedName>
        <fullName evidence="2">Uncharacterized protein</fullName>
    </submittedName>
</protein>
<keyword evidence="3" id="KW-1185">Reference proteome</keyword>